<evidence type="ECO:0000256" key="1">
    <source>
        <dbReference type="ARBA" id="ARBA00006227"/>
    </source>
</evidence>
<keyword evidence="4 6" id="KW-0687">Ribonucleoprotein</keyword>
<dbReference type="PANTHER" id="PTHR11545:SF2">
    <property type="entry name" value="LARGE RIBOSOMAL SUBUNIT PROTEIN UL13M"/>
    <property type="match status" value="1"/>
</dbReference>
<comment type="subunit">
    <text evidence="2 6">Part of the 50S ribosomal subunit.</text>
</comment>
<dbReference type="FunFam" id="3.90.1180.10:FF:000001">
    <property type="entry name" value="50S ribosomal protein L13"/>
    <property type="match status" value="1"/>
</dbReference>
<evidence type="ECO:0000256" key="7">
    <source>
        <dbReference type="RuleBase" id="RU003877"/>
    </source>
</evidence>
<name>A0A2J0LE96_9BACT</name>
<evidence type="ECO:0000256" key="4">
    <source>
        <dbReference type="ARBA" id="ARBA00023274"/>
    </source>
</evidence>
<dbReference type="InterPro" id="IPR005823">
    <property type="entry name" value="Ribosomal_uL13_bac-type"/>
</dbReference>
<dbReference type="CDD" id="cd00392">
    <property type="entry name" value="Ribosomal_L13"/>
    <property type="match status" value="1"/>
</dbReference>
<dbReference type="PIRSF" id="PIRSF002181">
    <property type="entry name" value="Ribosomal_L13"/>
    <property type="match status" value="1"/>
</dbReference>
<dbReference type="EMBL" id="PFGP01000107">
    <property type="protein sequence ID" value="PIW66171.1"/>
    <property type="molecule type" value="Genomic_DNA"/>
</dbReference>
<keyword evidence="3 6" id="KW-0689">Ribosomal protein</keyword>
<dbReference type="GO" id="GO:0017148">
    <property type="term" value="P:negative regulation of translation"/>
    <property type="evidence" value="ECO:0007669"/>
    <property type="project" value="TreeGrafter"/>
</dbReference>
<evidence type="ECO:0000256" key="2">
    <source>
        <dbReference type="ARBA" id="ARBA00011838"/>
    </source>
</evidence>
<dbReference type="InterPro" id="IPR005822">
    <property type="entry name" value="Ribosomal_uL13"/>
</dbReference>
<dbReference type="NCBIfam" id="TIGR01066">
    <property type="entry name" value="rplM_bact"/>
    <property type="match status" value="1"/>
</dbReference>
<organism evidence="9 10">
    <name type="scientific">Candidatus Taenaricola geysiri</name>
    <dbReference type="NCBI Taxonomy" id="1974752"/>
    <lineage>
        <taxon>Bacteria</taxon>
        <taxon>Pseudomonadati</taxon>
        <taxon>Candidatus Omnitrophota</taxon>
        <taxon>Candidatus Taenaricola</taxon>
    </lineage>
</organism>
<dbReference type="HAMAP" id="MF_01366">
    <property type="entry name" value="Ribosomal_uL13"/>
    <property type="match status" value="1"/>
</dbReference>
<evidence type="ECO:0000313" key="10">
    <source>
        <dbReference type="Proteomes" id="UP000231267"/>
    </source>
</evidence>
<dbReference type="PANTHER" id="PTHR11545">
    <property type="entry name" value="RIBOSOMAL PROTEIN L13"/>
    <property type="match status" value="1"/>
</dbReference>
<protein>
    <recommendedName>
        <fullName evidence="5 6">Large ribosomal subunit protein uL13</fullName>
    </recommendedName>
</protein>
<dbReference type="GO" id="GO:0006412">
    <property type="term" value="P:translation"/>
    <property type="evidence" value="ECO:0007669"/>
    <property type="project" value="UniProtKB-UniRule"/>
</dbReference>
<accession>A0A2J0LE96</accession>
<proteinExistence type="inferred from homology"/>
<gene>
    <name evidence="6 8" type="primary">rplM</name>
    <name evidence="9" type="ORF">COW11_04715</name>
</gene>
<dbReference type="SUPFAM" id="SSF52161">
    <property type="entry name" value="Ribosomal protein L13"/>
    <property type="match status" value="1"/>
</dbReference>
<dbReference type="Proteomes" id="UP000231267">
    <property type="component" value="Unassembled WGS sequence"/>
</dbReference>
<dbReference type="GO" id="GO:0003735">
    <property type="term" value="F:structural constituent of ribosome"/>
    <property type="evidence" value="ECO:0007669"/>
    <property type="project" value="InterPro"/>
</dbReference>
<evidence type="ECO:0000256" key="8">
    <source>
        <dbReference type="RuleBase" id="RU003878"/>
    </source>
</evidence>
<sequence length="147" mass="16556">MAKAKTYIPKKKDIKQKWFLVDANGRVLGRLATRIASILRGKHKTIFTPNMDTGDGVIVINAEKIIVTGKKLKVKEYKRFSGYPGGLHTRTLEEMLKTKPEEVIMHAVKGMLPKGPLGRNTIKKLKVYAGDKHEHAAQKPEILKLEE</sequence>
<dbReference type="PROSITE" id="PS00783">
    <property type="entry name" value="RIBOSOMAL_L13"/>
    <property type="match status" value="1"/>
</dbReference>
<dbReference type="GO" id="GO:0003729">
    <property type="term" value="F:mRNA binding"/>
    <property type="evidence" value="ECO:0007669"/>
    <property type="project" value="TreeGrafter"/>
</dbReference>
<comment type="caution">
    <text evidence="9">The sequence shown here is derived from an EMBL/GenBank/DDBJ whole genome shotgun (WGS) entry which is preliminary data.</text>
</comment>
<dbReference type="Pfam" id="PF00572">
    <property type="entry name" value="Ribosomal_L13"/>
    <property type="match status" value="1"/>
</dbReference>
<evidence type="ECO:0000256" key="5">
    <source>
        <dbReference type="ARBA" id="ARBA00035201"/>
    </source>
</evidence>
<evidence type="ECO:0000256" key="6">
    <source>
        <dbReference type="HAMAP-Rule" id="MF_01366"/>
    </source>
</evidence>
<dbReference type="AlphaFoldDB" id="A0A2J0LE96"/>
<dbReference type="InterPro" id="IPR036899">
    <property type="entry name" value="Ribosomal_uL13_sf"/>
</dbReference>
<dbReference type="GO" id="GO:0022625">
    <property type="term" value="C:cytosolic large ribosomal subunit"/>
    <property type="evidence" value="ECO:0007669"/>
    <property type="project" value="TreeGrafter"/>
</dbReference>
<comment type="similarity">
    <text evidence="1 6 7">Belongs to the universal ribosomal protein uL13 family.</text>
</comment>
<reference evidence="9 10" key="1">
    <citation type="submission" date="2017-09" db="EMBL/GenBank/DDBJ databases">
        <title>Depth-based differentiation of microbial function through sediment-hosted aquifers and enrichment of novel symbionts in the deep terrestrial subsurface.</title>
        <authorList>
            <person name="Probst A.J."/>
            <person name="Ladd B."/>
            <person name="Jarett J.K."/>
            <person name="Geller-Mcgrath D.E."/>
            <person name="Sieber C.M."/>
            <person name="Emerson J.B."/>
            <person name="Anantharaman K."/>
            <person name="Thomas B.C."/>
            <person name="Malmstrom R."/>
            <person name="Stieglmeier M."/>
            <person name="Klingl A."/>
            <person name="Woyke T."/>
            <person name="Ryan C.M."/>
            <person name="Banfield J.F."/>
        </authorList>
    </citation>
    <scope>NUCLEOTIDE SEQUENCE [LARGE SCALE GENOMIC DNA]</scope>
    <source>
        <strain evidence="9">CG12_big_fil_rev_8_21_14_0_65_43_15</strain>
    </source>
</reference>
<evidence type="ECO:0000256" key="3">
    <source>
        <dbReference type="ARBA" id="ARBA00022980"/>
    </source>
</evidence>
<dbReference type="InterPro" id="IPR023563">
    <property type="entry name" value="Ribosomal_uL13_CS"/>
</dbReference>
<comment type="function">
    <text evidence="6 8">This protein is one of the early assembly proteins of the 50S ribosomal subunit, although it is not seen to bind rRNA by itself. It is important during the early stages of 50S assembly.</text>
</comment>
<evidence type="ECO:0000313" key="9">
    <source>
        <dbReference type="EMBL" id="PIW66171.1"/>
    </source>
</evidence>
<dbReference type="Gene3D" id="3.90.1180.10">
    <property type="entry name" value="Ribosomal protein L13"/>
    <property type="match status" value="1"/>
</dbReference>